<organism evidence="1 2">
    <name type="scientific">Bradyrhizobium xenonodulans</name>
    <dbReference type="NCBI Taxonomy" id="2736875"/>
    <lineage>
        <taxon>Bacteria</taxon>
        <taxon>Pseudomonadati</taxon>
        <taxon>Pseudomonadota</taxon>
        <taxon>Alphaproteobacteria</taxon>
        <taxon>Hyphomicrobiales</taxon>
        <taxon>Nitrobacteraceae</taxon>
        <taxon>Bradyrhizobium</taxon>
    </lineage>
</organism>
<dbReference type="RefSeq" id="WP_270162891.1">
    <property type="nucleotide sequence ID" value="NZ_CP089391.1"/>
</dbReference>
<keyword evidence="2" id="KW-1185">Reference proteome</keyword>
<name>A0ABY7MGT2_9BRAD</name>
<accession>A0ABY7MGT2</accession>
<sequence length="85" mass="9847">MDIPKDSSVFISVGADDKRGNQAIRASKTEVRKPWTYIEVNESPMVVSLRRFHDFMEDPETFAQQMIRWIEQEADDVNAFVKGLK</sequence>
<dbReference type="Proteomes" id="UP001179614">
    <property type="component" value="Chromosome"/>
</dbReference>
<dbReference type="EMBL" id="CP089391">
    <property type="protein sequence ID" value="WBL77616.1"/>
    <property type="molecule type" value="Genomic_DNA"/>
</dbReference>
<protein>
    <submittedName>
        <fullName evidence="1">Uncharacterized protein</fullName>
    </submittedName>
</protein>
<reference evidence="1" key="1">
    <citation type="submission" date="2021-12" db="EMBL/GenBank/DDBJ databases">
        <title>Bradyrhizobium xenonodulans sp. nov.</title>
        <authorList>
            <person name="Claassens R."/>
            <person name="Venter S.N."/>
            <person name="Beukes C.W."/>
            <person name="Stepkowski T."/>
            <person name="Steenkamp E.T."/>
        </authorList>
    </citation>
    <scope>NUCLEOTIDE SEQUENCE</scope>
    <source>
        <strain evidence="1">14AB</strain>
    </source>
</reference>
<proteinExistence type="predicted"/>
<evidence type="ECO:0000313" key="2">
    <source>
        <dbReference type="Proteomes" id="UP001179614"/>
    </source>
</evidence>
<gene>
    <name evidence="1" type="ORF">I3J27_32095</name>
</gene>
<evidence type="ECO:0000313" key="1">
    <source>
        <dbReference type="EMBL" id="WBL77616.1"/>
    </source>
</evidence>